<keyword evidence="7" id="KW-1185">Reference proteome</keyword>
<dbReference type="Proteomes" id="UP001369736">
    <property type="component" value="Unassembled WGS sequence"/>
</dbReference>
<organism evidence="6 7">
    <name type="scientific">Actinomycetospora flava</name>
    <dbReference type="NCBI Taxonomy" id="3129232"/>
    <lineage>
        <taxon>Bacteria</taxon>
        <taxon>Bacillati</taxon>
        <taxon>Actinomycetota</taxon>
        <taxon>Actinomycetes</taxon>
        <taxon>Pseudonocardiales</taxon>
        <taxon>Pseudonocardiaceae</taxon>
        <taxon>Actinomycetospora</taxon>
    </lineage>
</organism>
<feature type="region of interest" description="Disordered" evidence="4">
    <location>
        <begin position="1"/>
        <end position="23"/>
    </location>
</feature>
<dbReference type="PROSITE" id="PS00622">
    <property type="entry name" value="HTH_LUXR_1"/>
    <property type="match status" value="1"/>
</dbReference>
<dbReference type="EMBL" id="JBBEGM010000003">
    <property type="protein sequence ID" value="MEJ2861642.1"/>
    <property type="molecule type" value="Genomic_DNA"/>
</dbReference>
<evidence type="ECO:0000256" key="4">
    <source>
        <dbReference type="SAM" id="MobiDB-lite"/>
    </source>
</evidence>
<dbReference type="SMART" id="SM00421">
    <property type="entry name" value="HTH_LUXR"/>
    <property type="match status" value="1"/>
</dbReference>
<feature type="domain" description="HTH luxR-type" evidence="5">
    <location>
        <begin position="432"/>
        <end position="499"/>
    </location>
</feature>
<proteinExistence type="predicted"/>
<keyword evidence="1" id="KW-0805">Transcription regulation</keyword>
<evidence type="ECO:0000313" key="6">
    <source>
        <dbReference type="EMBL" id="MEJ2861642.1"/>
    </source>
</evidence>
<gene>
    <name evidence="6" type="ORF">WCD58_10765</name>
</gene>
<dbReference type="Pfam" id="PF00196">
    <property type="entry name" value="GerE"/>
    <property type="match status" value="1"/>
</dbReference>
<evidence type="ECO:0000313" key="7">
    <source>
        <dbReference type="Proteomes" id="UP001369736"/>
    </source>
</evidence>
<evidence type="ECO:0000256" key="3">
    <source>
        <dbReference type="ARBA" id="ARBA00023163"/>
    </source>
</evidence>
<dbReference type="PANTHER" id="PTHR44688">
    <property type="entry name" value="DNA-BINDING TRANSCRIPTIONAL ACTIVATOR DEVR_DOSR"/>
    <property type="match status" value="1"/>
</dbReference>
<dbReference type="PRINTS" id="PR00038">
    <property type="entry name" value="HTHLUXR"/>
</dbReference>
<sequence length="499" mass="51449">MTAIHTAPPPAEGTSSGETAEDAARAGDLDTALRAADAALRDRCDPDAQLRAAAVLAAVLPHRGLLARGADLHRWLARRRGGSAPDAVVALLGVGALEEATAAAEPADDDAPGLADAADALTARGALASVTGDSSAALSLLTRAAAALAVCDRPAVRGDTPASLGALVALHRGEPELAGPLLDRALALDLGGPAHRRRHLLLRAWCALAAGDGAAARTLRARAGEAGSAVVEPRDELVAVALDVALARRAGDVRALMDLWARAREALVRHPVDLYVLLPVGELALAAARLGEQGWVEPHLDEGAALLATLGEPALWSTPWHWYGLQYAIATEQPALAEQHAQALAAAAHAAHSAVAPARAASAWLRVLAGDVDPEEVTAAATGLRAAGLGWDGSRLAGEAALRTTDRRAISALLACARDLHPGASDAEVPAPREPGVVLTDREREVAALVVEGLTYKEIGARLFLSAKTVEHHVARLRQRLGSASRSELFGDLRAALGR</sequence>
<dbReference type="RefSeq" id="WP_337702514.1">
    <property type="nucleotide sequence ID" value="NZ_JBBEGM010000003.1"/>
</dbReference>
<dbReference type="InterPro" id="IPR036388">
    <property type="entry name" value="WH-like_DNA-bd_sf"/>
</dbReference>
<protein>
    <submittedName>
        <fullName evidence="6">LuxR C-terminal-related transcriptional regulator</fullName>
    </submittedName>
</protein>
<dbReference type="Gene3D" id="1.10.10.10">
    <property type="entry name" value="Winged helix-like DNA-binding domain superfamily/Winged helix DNA-binding domain"/>
    <property type="match status" value="1"/>
</dbReference>
<name>A0ABU8M3M0_9PSEU</name>
<evidence type="ECO:0000256" key="2">
    <source>
        <dbReference type="ARBA" id="ARBA00023125"/>
    </source>
</evidence>
<dbReference type="InterPro" id="IPR000792">
    <property type="entry name" value="Tscrpt_reg_LuxR_C"/>
</dbReference>
<evidence type="ECO:0000256" key="1">
    <source>
        <dbReference type="ARBA" id="ARBA00023015"/>
    </source>
</evidence>
<dbReference type="PROSITE" id="PS50043">
    <property type="entry name" value="HTH_LUXR_2"/>
    <property type="match status" value="1"/>
</dbReference>
<dbReference type="PANTHER" id="PTHR44688:SF16">
    <property type="entry name" value="DNA-BINDING TRANSCRIPTIONAL ACTIVATOR DEVR_DOSR"/>
    <property type="match status" value="1"/>
</dbReference>
<dbReference type="CDD" id="cd06170">
    <property type="entry name" value="LuxR_C_like"/>
    <property type="match status" value="1"/>
</dbReference>
<comment type="caution">
    <text evidence="6">The sequence shown here is derived from an EMBL/GenBank/DDBJ whole genome shotgun (WGS) entry which is preliminary data.</text>
</comment>
<keyword evidence="3" id="KW-0804">Transcription</keyword>
<accession>A0ABU8M3M0</accession>
<dbReference type="InterPro" id="IPR016032">
    <property type="entry name" value="Sig_transdc_resp-reg_C-effctor"/>
</dbReference>
<keyword evidence="2" id="KW-0238">DNA-binding</keyword>
<reference evidence="6 7" key="1">
    <citation type="submission" date="2024-03" db="EMBL/GenBank/DDBJ databases">
        <title>Actinomycetospora sp. OC33-EN07, a novel actinomycete isolated from wild orchid (Aerides multiflora).</title>
        <authorList>
            <person name="Suriyachadkun C."/>
        </authorList>
    </citation>
    <scope>NUCLEOTIDE SEQUENCE [LARGE SCALE GENOMIC DNA]</scope>
    <source>
        <strain evidence="6 7">OC33-EN07</strain>
    </source>
</reference>
<dbReference type="SUPFAM" id="SSF46894">
    <property type="entry name" value="C-terminal effector domain of the bipartite response regulators"/>
    <property type="match status" value="1"/>
</dbReference>
<evidence type="ECO:0000259" key="5">
    <source>
        <dbReference type="PROSITE" id="PS50043"/>
    </source>
</evidence>